<comment type="caution">
    <text evidence="10">The sequence shown here is derived from an EMBL/GenBank/DDBJ whole genome shotgun (WGS) entry which is preliminary data.</text>
</comment>
<keyword evidence="3" id="KW-0698">rRNA processing</keyword>
<dbReference type="Pfam" id="PF23869">
    <property type="entry name" value="Beta-prop_WDR75_1st"/>
    <property type="match status" value="1"/>
</dbReference>
<feature type="domain" description="WD repeat-containing protein 75 second beta-propeller" evidence="9">
    <location>
        <begin position="576"/>
        <end position="700"/>
    </location>
</feature>
<gene>
    <name evidence="10" type="ORF">JYU34_005893</name>
</gene>
<evidence type="ECO:0000256" key="7">
    <source>
        <dbReference type="ARBA" id="ARBA00023242"/>
    </source>
</evidence>
<evidence type="ECO:0000256" key="2">
    <source>
        <dbReference type="ARBA" id="ARBA00022517"/>
    </source>
</evidence>
<dbReference type="InterPro" id="IPR036322">
    <property type="entry name" value="WD40_repeat_dom_sf"/>
</dbReference>
<name>A0ABQ7QUE2_PLUXY</name>
<evidence type="ECO:0000256" key="3">
    <source>
        <dbReference type="ARBA" id="ARBA00022552"/>
    </source>
</evidence>
<dbReference type="InterPro" id="IPR001680">
    <property type="entry name" value="WD40_rpt"/>
</dbReference>
<sequence length="890" mass="97986">MVVKKDNSSVTKYDFNRKAGKSIINRKPTFSPDGESVVVIVENVVRVYNIQTGDCSRILETEETVKELVSVQFPENDPYNLYGCSDGGQLTVWTWGNGAVLREMQLKLPAGMTVITCDMTDNNDCVVTAMKKNSKMLFLASFSMKTGEIIYEYKATNVPNNGILSTAIGVCDGDKYIALCNGTKCLFIQNLIQPHLRAEIINHNQLRILSVSAHPTESCVAIADTLGRITLIRGYLYSYANLSREVLHWHFLPPFATCFSQEGSYLLTGGMEKVLVKWTAGALASKQNEKSLLPRLPGMVRYIATNNSHTVLSLSNNSLVIVSGQLRVVTTILECGGLSPAARALGSALVYHRPMGALLLGGRTGHLQLFSTSTNKVLYNIDITQMNHIPPSRENLLPLEMEVTCAAVSADGAWLVTSEYRNDGVMFPEERLKFWALDTSGGSPFVLNTCVPLSHGGCQIVSLALNNKGDFCISAGLDTKFRVWKRSTDSHSKKVSWKCLTACYYSSGVGASLAHEILNNFKNSDFTEGKDAHTYMTDEKRGKEIVQKLMNIHKEDSLVDPKSLNSGVKRNDEYDMGGVAISQDGSLIAAWFGCKLTLWDTHACTLRTSLSHPAMRPKGLQVTFGHDDAAHYVVCTTQNCVAVWSLLSLTMKWLVPLQPSCLTADPFSNKIAVVTVTNDVFVFTPHSSTPILAHKKLLTPETGVIKQCAFGAASGEDVRLYMMRNDSEIYCLEPEQSSDVQLEVISRRRLPASTFSALLAETRLSAVQARGAAELSHLDTDALGKTAIIQFLSGAPHMMPPVSLLSTSFLEHISGRQESKQTDEEQIQVMEVDGDSSEDDEPTQTTNGTYSPKKVELWTNNYDAVKEKRLKKIYKEPLLESQITLSLFGT</sequence>
<feature type="domain" description="WD repeat-containing protein 75 second beta-propeller" evidence="9">
    <location>
        <begin position="356"/>
        <end position="501"/>
    </location>
</feature>
<dbReference type="InterPro" id="IPR057644">
    <property type="entry name" value="Beta-prop_WDR75_2nd"/>
</dbReference>
<evidence type="ECO:0000256" key="8">
    <source>
        <dbReference type="SAM" id="MobiDB-lite"/>
    </source>
</evidence>
<accession>A0ABQ7QUE2</accession>
<protein>
    <recommendedName>
        <fullName evidence="9">WD repeat-containing protein 75 second beta-propeller domain-containing protein</fullName>
    </recommendedName>
</protein>
<proteinExistence type="predicted"/>
<keyword evidence="4" id="KW-0853">WD repeat</keyword>
<keyword evidence="7" id="KW-0539">Nucleus</keyword>
<keyword evidence="11" id="KW-1185">Reference proteome</keyword>
<dbReference type="InterPro" id="IPR015943">
    <property type="entry name" value="WD40/YVTN_repeat-like_dom_sf"/>
</dbReference>
<evidence type="ECO:0000256" key="6">
    <source>
        <dbReference type="ARBA" id="ARBA00023163"/>
    </source>
</evidence>
<comment type="subcellular location">
    <subcellularLocation>
        <location evidence="1">Nucleus</location>
        <location evidence="1">Nucleolus</location>
    </subcellularLocation>
</comment>
<evidence type="ECO:0000256" key="4">
    <source>
        <dbReference type="ARBA" id="ARBA00022574"/>
    </source>
</evidence>
<reference evidence="10 11" key="1">
    <citation type="submission" date="2021-06" db="EMBL/GenBank/DDBJ databases">
        <title>A haploid diamondback moth (Plutella xylostella L.) genome assembly resolves 31 chromosomes and identifies a diamide resistance mutation.</title>
        <authorList>
            <person name="Ward C.M."/>
            <person name="Perry K.D."/>
            <person name="Baker G."/>
            <person name="Powis K."/>
            <person name="Heckel D.G."/>
            <person name="Baxter S.W."/>
        </authorList>
    </citation>
    <scope>NUCLEOTIDE SEQUENCE [LARGE SCALE GENOMIC DNA]</scope>
    <source>
        <strain evidence="10 11">LV</strain>
        <tissue evidence="10">Single pupa</tissue>
    </source>
</reference>
<dbReference type="SMART" id="SM00320">
    <property type="entry name" value="WD40"/>
    <property type="match status" value="4"/>
</dbReference>
<keyword evidence="2" id="KW-0690">Ribosome biogenesis</keyword>
<keyword evidence="6" id="KW-0804">Transcription</keyword>
<dbReference type="EMBL" id="JAHIBW010000008">
    <property type="protein sequence ID" value="KAG7308671.1"/>
    <property type="molecule type" value="Genomic_DNA"/>
</dbReference>
<dbReference type="SUPFAM" id="SSF50978">
    <property type="entry name" value="WD40 repeat-like"/>
    <property type="match status" value="1"/>
</dbReference>
<dbReference type="PANTHER" id="PTHR44215">
    <property type="entry name" value="WD REPEAT-CONTAINING PROTEIN 75"/>
    <property type="match status" value="1"/>
</dbReference>
<dbReference type="SUPFAM" id="SSF50998">
    <property type="entry name" value="Quinoprotein alcohol dehydrogenase-like"/>
    <property type="match status" value="1"/>
</dbReference>
<evidence type="ECO:0000259" key="9">
    <source>
        <dbReference type="Pfam" id="PF23769"/>
    </source>
</evidence>
<dbReference type="Proteomes" id="UP000823941">
    <property type="component" value="Chromosome 8"/>
</dbReference>
<keyword evidence="5" id="KW-0677">Repeat</keyword>
<dbReference type="InterPro" id="IPR011047">
    <property type="entry name" value="Quinoprotein_ADH-like_sf"/>
</dbReference>
<organism evidence="10 11">
    <name type="scientific">Plutella xylostella</name>
    <name type="common">Diamondback moth</name>
    <name type="synonym">Plutella maculipennis</name>
    <dbReference type="NCBI Taxonomy" id="51655"/>
    <lineage>
        <taxon>Eukaryota</taxon>
        <taxon>Metazoa</taxon>
        <taxon>Ecdysozoa</taxon>
        <taxon>Arthropoda</taxon>
        <taxon>Hexapoda</taxon>
        <taxon>Insecta</taxon>
        <taxon>Pterygota</taxon>
        <taxon>Neoptera</taxon>
        <taxon>Endopterygota</taxon>
        <taxon>Lepidoptera</taxon>
        <taxon>Glossata</taxon>
        <taxon>Ditrysia</taxon>
        <taxon>Yponomeutoidea</taxon>
        <taxon>Plutellidae</taxon>
        <taxon>Plutella</taxon>
    </lineage>
</organism>
<feature type="region of interest" description="Disordered" evidence="8">
    <location>
        <begin position="832"/>
        <end position="852"/>
    </location>
</feature>
<evidence type="ECO:0000313" key="11">
    <source>
        <dbReference type="Proteomes" id="UP000823941"/>
    </source>
</evidence>
<evidence type="ECO:0000256" key="1">
    <source>
        <dbReference type="ARBA" id="ARBA00004604"/>
    </source>
</evidence>
<dbReference type="InterPro" id="IPR053826">
    <property type="entry name" value="WDR75"/>
</dbReference>
<dbReference type="Pfam" id="PF23769">
    <property type="entry name" value="Beta-prop_WDR75_2nd"/>
    <property type="match status" value="2"/>
</dbReference>
<evidence type="ECO:0000313" key="10">
    <source>
        <dbReference type="EMBL" id="KAG7308671.1"/>
    </source>
</evidence>
<dbReference type="Gene3D" id="2.130.10.10">
    <property type="entry name" value="YVTN repeat-like/Quinoprotein amine dehydrogenase"/>
    <property type="match status" value="3"/>
</dbReference>
<evidence type="ECO:0000256" key="5">
    <source>
        <dbReference type="ARBA" id="ARBA00022737"/>
    </source>
</evidence>
<dbReference type="PANTHER" id="PTHR44215:SF1">
    <property type="entry name" value="WD REPEAT-CONTAINING PROTEIN 75"/>
    <property type="match status" value="1"/>
</dbReference>
<feature type="compositionally biased region" description="Acidic residues" evidence="8">
    <location>
        <begin position="832"/>
        <end position="842"/>
    </location>
</feature>